<evidence type="ECO:0000313" key="2">
    <source>
        <dbReference type="Proteomes" id="UP000192727"/>
    </source>
</evidence>
<dbReference type="Proteomes" id="UP000192727">
    <property type="component" value="Chromosome"/>
</dbReference>
<organism evidence="1 2">
    <name type="scientific">Paenibacillus larvae subsp. pulvifaciens</name>
    <dbReference type="NCBI Taxonomy" id="1477"/>
    <lineage>
        <taxon>Bacteria</taxon>
        <taxon>Bacillati</taxon>
        <taxon>Bacillota</taxon>
        <taxon>Bacilli</taxon>
        <taxon>Bacillales</taxon>
        <taxon>Paenibacillaceae</taxon>
        <taxon>Paenibacillus</taxon>
    </lineage>
</organism>
<proteinExistence type="predicted"/>
<reference evidence="1 2" key="1">
    <citation type="submission" date="2017-03" db="EMBL/GenBank/DDBJ databases">
        <title>Paenibacillus larvae genome sequencing.</title>
        <authorList>
            <person name="Dingman D.W."/>
        </authorList>
    </citation>
    <scope>NUCLEOTIDE SEQUENCE [LARGE SCALE GENOMIC DNA]</scope>
    <source>
        <strain evidence="1 2">SAG 10367</strain>
    </source>
</reference>
<protein>
    <submittedName>
        <fullName evidence="1">Uncharacterized protein</fullName>
    </submittedName>
</protein>
<evidence type="ECO:0000313" key="1">
    <source>
        <dbReference type="EMBL" id="ARF66518.1"/>
    </source>
</evidence>
<sequence>MKNDYLYCYSPSMFHFLRSRGHRYICVGLNEKTGGKFWLFAKDDEVGKSLDMYDKSKQTK</sequence>
<dbReference type="AlphaFoldDB" id="A0A1V0UNI7"/>
<gene>
    <name evidence="1" type="ORF">B7C51_00010</name>
</gene>
<accession>A0A1V0UNI7</accession>
<dbReference type="EMBL" id="CP020557">
    <property type="protein sequence ID" value="ARF66518.1"/>
    <property type="molecule type" value="Genomic_DNA"/>
</dbReference>
<name>A0A1V0UNI7_9BACL</name>